<evidence type="ECO:0000256" key="5">
    <source>
        <dbReference type="SAM" id="Phobius"/>
    </source>
</evidence>
<dbReference type="EMBL" id="JAUQSY010000004">
    <property type="protein sequence ID" value="MDO7874522.1"/>
    <property type="molecule type" value="Genomic_DNA"/>
</dbReference>
<feature type="transmembrane region" description="Helical" evidence="5">
    <location>
        <begin position="280"/>
        <end position="304"/>
    </location>
</feature>
<feature type="transmembrane region" description="Helical" evidence="5">
    <location>
        <begin position="178"/>
        <end position="197"/>
    </location>
</feature>
<keyword evidence="2 5" id="KW-0812">Transmembrane</keyword>
<reference evidence="7" key="1">
    <citation type="submission" date="2023-07" db="EMBL/GenBank/DDBJ databases">
        <authorList>
            <person name="Kim M.K."/>
        </authorList>
    </citation>
    <scope>NUCLEOTIDE SEQUENCE</scope>
    <source>
        <strain evidence="7">ASUV-10-1</strain>
    </source>
</reference>
<name>A0ABT9B8B9_9BACT</name>
<dbReference type="InterPro" id="IPR036259">
    <property type="entry name" value="MFS_trans_sf"/>
</dbReference>
<dbReference type="Proteomes" id="UP001176429">
    <property type="component" value="Unassembled WGS sequence"/>
</dbReference>
<keyword evidence="4 5" id="KW-0472">Membrane</keyword>
<dbReference type="PANTHER" id="PTHR11662:SF285">
    <property type="entry name" value="HEXURONATE TRANSPORTER"/>
    <property type="match status" value="1"/>
</dbReference>
<dbReference type="CDD" id="cd17319">
    <property type="entry name" value="MFS_ExuT_GudP_like"/>
    <property type="match status" value="1"/>
</dbReference>
<feature type="transmembrane region" description="Helical" evidence="5">
    <location>
        <begin position="316"/>
        <end position="333"/>
    </location>
</feature>
<feature type="domain" description="Major facilitator superfamily (MFS) profile" evidence="6">
    <location>
        <begin position="24"/>
        <end position="427"/>
    </location>
</feature>
<evidence type="ECO:0000313" key="7">
    <source>
        <dbReference type="EMBL" id="MDO7874522.1"/>
    </source>
</evidence>
<dbReference type="InterPro" id="IPR050382">
    <property type="entry name" value="MFS_Na/Anion_cotransporter"/>
</dbReference>
<evidence type="ECO:0000313" key="8">
    <source>
        <dbReference type="Proteomes" id="UP001176429"/>
    </source>
</evidence>
<dbReference type="SUPFAM" id="SSF103473">
    <property type="entry name" value="MFS general substrate transporter"/>
    <property type="match status" value="1"/>
</dbReference>
<feature type="transmembrane region" description="Helical" evidence="5">
    <location>
        <begin position="339"/>
        <end position="358"/>
    </location>
</feature>
<evidence type="ECO:0000256" key="3">
    <source>
        <dbReference type="ARBA" id="ARBA00022989"/>
    </source>
</evidence>
<feature type="transmembrane region" description="Helical" evidence="5">
    <location>
        <begin position="151"/>
        <end position="172"/>
    </location>
</feature>
<comment type="caution">
    <text evidence="7">The sequence shown here is derived from an EMBL/GenBank/DDBJ whole genome shotgun (WGS) entry which is preliminary data.</text>
</comment>
<protein>
    <submittedName>
        <fullName evidence="7">MFS transporter</fullName>
    </submittedName>
</protein>
<dbReference type="InterPro" id="IPR020846">
    <property type="entry name" value="MFS_dom"/>
</dbReference>
<gene>
    <name evidence="7" type="ORF">Q5H93_07250</name>
</gene>
<proteinExistence type="predicted"/>
<dbReference type="Pfam" id="PF07690">
    <property type="entry name" value="MFS_1"/>
    <property type="match status" value="1"/>
</dbReference>
<keyword evidence="8" id="KW-1185">Reference proteome</keyword>
<evidence type="ECO:0000256" key="2">
    <source>
        <dbReference type="ARBA" id="ARBA00022692"/>
    </source>
</evidence>
<feature type="transmembrane region" description="Helical" evidence="5">
    <location>
        <begin position="400"/>
        <end position="422"/>
    </location>
</feature>
<feature type="transmembrane region" description="Helical" evidence="5">
    <location>
        <begin position="250"/>
        <end position="268"/>
    </location>
</feature>
<feature type="transmembrane region" description="Helical" evidence="5">
    <location>
        <begin position="370"/>
        <end position="394"/>
    </location>
</feature>
<keyword evidence="3 5" id="KW-1133">Transmembrane helix</keyword>
<comment type="subcellular location">
    <subcellularLocation>
        <location evidence="1">Membrane</location>
        <topology evidence="1">Multi-pass membrane protein</topology>
    </subcellularLocation>
</comment>
<feature type="transmembrane region" description="Helical" evidence="5">
    <location>
        <begin position="20"/>
        <end position="38"/>
    </location>
</feature>
<feature type="transmembrane region" description="Helical" evidence="5">
    <location>
        <begin position="89"/>
        <end position="108"/>
    </location>
</feature>
<evidence type="ECO:0000259" key="6">
    <source>
        <dbReference type="PROSITE" id="PS50850"/>
    </source>
</evidence>
<organism evidence="7 8">
    <name type="scientific">Hymenobacter aranciens</name>
    <dbReference type="NCBI Taxonomy" id="3063996"/>
    <lineage>
        <taxon>Bacteria</taxon>
        <taxon>Pseudomonadati</taxon>
        <taxon>Bacteroidota</taxon>
        <taxon>Cytophagia</taxon>
        <taxon>Cytophagales</taxon>
        <taxon>Hymenobacteraceae</taxon>
        <taxon>Hymenobacter</taxon>
    </lineage>
</organism>
<evidence type="ECO:0000256" key="1">
    <source>
        <dbReference type="ARBA" id="ARBA00004141"/>
    </source>
</evidence>
<dbReference type="RefSeq" id="WP_305005838.1">
    <property type="nucleotide sequence ID" value="NZ_JAUQSY010000004.1"/>
</dbReference>
<dbReference type="Gene3D" id="1.20.1250.20">
    <property type="entry name" value="MFS general substrate transporter like domains"/>
    <property type="match status" value="2"/>
</dbReference>
<sequence>MQPTAPPPTATTAPRQVNGLRWWIIALIAVATVINYIDRNALAVMWPGIAEDLQLGKEQYALVVSFFMVAYGISQSVSGRLFDKVGTRLGFTISIVVWSVAAGLHALSRGLLSFAAFRALLGLGEAGNWPGAAKSNAEWFPVRERAFAQGLFNAGASLGAVISAPLIAWFYAEFGWRSAFVIIGALGILWVIPWWIINKAVPKHHPWLTEQERQHILDGQPATPAVADVALPVATLLRYRQSWSVIVSRFLLDPIWWLFVSWLPIYLHERFQFDIKQIGAFAWFPYVGAALGSLGGGWLSGRLIRSGSVNRARKTCIVLGCIIMLPALVLSAWAATPETAMLCIFFALMGFQITIGNIQTLPGDFFSGKSVGTLAGLGGTSAVFGTLLTTWLVPVLTRDGYAPFFGLAALLVPLGAVAVLLLSGEIKRVNP</sequence>
<feature type="transmembrane region" description="Helical" evidence="5">
    <location>
        <begin position="59"/>
        <end position="77"/>
    </location>
</feature>
<dbReference type="PANTHER" id="PTHR11662">
    <property type="entry name" value="SOLUTE CARRIER FAMILY 17"/>
    <property type="match status" value="1"/>
</dbReference>
<dbReference type="PROSITE" id="PS50850">
    <property type="entry name" value="MFS"/>
    <property type="match status" value="1"/>
</dbReference>
<evidence type="ECO:0000256" key="4">
    <source>
        <dbReference type="ARBA" id="ARBA00023136"/>
    </source>
</evidence>
<accession>A0ABT9B8B9</accession>
<dbReference type="InterPro" id="IPR011701">
    <property type="entry name" value="MFS"/>
</dbReference>